<accession>A0A1Y1I4W3</accession>
<dbReference type="EMBL" id="DF237086">
    <property type="protein sequence ID" value="GAQ83158.1"/>
    <property type="molecule type" value="Genomic_DNA"/>
</dbReference>
<dbReference type="Proteomes" id="UP000054558">
    <property type="component" value="Unassembled WGS sequence"/>
</dbReference>
<dbReference type="AlphaFoldDB" id="A0A1Y1I4W3"/>
<feature type="region of interest" description="Disordered" evidence="1">
    <location>
        <begin position="1"/>
        <end position="161"/>
    </location>
</feature>
<feature type="compositionally biased region" description="Low complexity" evidence="1">
    <location>
        <begin position="45"/>
        <end position="54"/>
    </location>
</feature>
<feature type="compositionally biased region" description="Basic residues" evidence="1">
    <location>
        <begin position="71"/>
        <end position="81"/>
    </location>
</feature>
<gene>
    <name evidence="2" type="ORF">KFL_001370280</name>
</gene>
<reference evidence="2 3" key="1">
    <citation type="journal article" date="2014" name="Nat. Commun.">
        <title>Klebsormidium flaccidum genome reveals primary factors for plant terrestrial adaptation.</title>
        <authorList>
            <person name="Hori K."/>
            <person name="Maruyama F."/>
            <person name="Fujisawa T."/>
            <person name="Togashi T."/>
            <person name="Yamamoto N."/>
            <person name="Seo M."/>
            <person name="Sato S."/>
            <person name="Yamada T."/>
            <person name="Mori H."/>
            <person name="Tajima N."/>
            <person name="Moriyama T."/>
            <person name="Ikeuchi M."/>
            <person name="Watanabe M."/>
            <person name="Wada H."/>
            <person name="Kobayashi K."/>
            <person name="Saito M."/>
            <person name="Masuda T."/>
            <person name="Sasaki-Sekimoto Y."/>
            <person name="Mashiguchi K."/>
            <person name="Awai K."/>
            <person name="Shimojima M."/>
            <person name="Masuda S."/>
            <person name="Iwai M."/>
            <person name="Nobusawa T."/>
            <person name="Narise T."/>
            <person name="Kondo S."/>
            <person name="Saito H."/>
            <person name="Sato R."/>
            <person name="Murakawa M."/>
            <person name="Ihara Y."/>
            <person name="Oshima-Yamada Y."/>
            <person name="Ohtaka K."/>
            <person name="Satoh M."/>
            <person name="Sonobe K."/>
            <person name="Ishii M."/>
            <person name="Ohtani R."/>
            <person name="Kanamori-Sato M."/>
            <person name="Honoki R."/>
            <person name="Miyazaki D."/>
            <person name="Mochizuki H."/>
            <person name="Umetsu J."/>
            <person name="Higashi K."/>
            <person name="Shibata D."/>
            <person name="Kamiya Y."/>
            <person name="Sato N."/>
            <person name="Nakamura Y."/>
            <person name="Tabata S."/>
            <person name="Ida S."/>
            <person name="Kurokawa K."/>
            <person name="Ohta H."/>
        </authorList>
    </citation>
    <scope>NUCLEOTIDE SEQUENCE [LARGE SCALE GENOMIC DNA]</scope>
    <source>
        <strain evidence="2 3">NIES-2285</strain>
    </source>
</reference>
<feature type="compositionally biased region" description="Acidic residues" evidence="1">
    <location>
        <begin position="55"/>
        <end position="65"/>
    </location>
</feature>
<feature type="compositionally biased region" description="Basic and acidic residues" evidence="1">
    <location>
        <begin position="29"/>
        <end position="38"/>
    </location>
</feature>
<proteinExistence type="predicted"/>
<keyword evidence="3" id="KW-1185">Reference proteome</keyword>
<feature type="compositionally biased region" description="Polar residues" evidence="1">
    <location>
        <begin position="141"/>
        <end position="152"/>
    </location>
</feature>
<feature type="compositionally biased region" description="Basic and acidic residues" evidence="1">
    <location>
        <begin position="326"/>
        <end position="340"/>
    </location>
</feature>
<organism evidence="2 3">
    <name type="scientific">Klebsormidium nitens</name>
    <name type="common">Green alga</name>
    <name type="synonym">Ulothrix nitens</name>
    <dbReference type="NCBI Taxonomy" id="105231"/>
    <lineage>
        <taxon>Eukaryota</taxon>
        <taxon>Viridiplantae</taxon>
        <taxon>Streptophyta</taxon>
        <taxon>Klebsormidiophyceae</taxon>
        <taxon>Klebsormidiales</taxon>
        <taxon>Klebsormidiaceae</taxon>
        <taxon>Klebsormidium</taxon>
    </lineage>
</organism>
<evidence type="ECO:0000313" key="3">
    <source>
        <dbReference type="Proteomes" id="UP000054558"/>
    </source>
</evidence>
<protein>
    <submittedName>
        <fullName evidence="2">Uncharacterized protein</fullName>
    </submittedName>
</protein>
<evidence type="ECO:0000313" key="2">
    <source>
        <dbReference type="EMBL" id="GAQ83158.1"/>
    </source>
</evidence>
<name>A0A1Y1I4W3_KLENI</name>
<evidence type="ECO:0000256" key="1">
    <source>
        <dbReference type="SAM" id="MobiDB-lite"/>
    </source>
</evidence>
<sequence>MGRAYVEGQILSDRHAGPQSSFHRGARTRSGERKRGERGGGAGGAPARSNSGDEYSAESESDSLSEEERHRARKKERRHRDRGSEGEGRGRSGRRKERQRGASSKGGASGLGGDTHVTRRPSPQIPAPVREGAVASRGAETGSSSQLPQTAAQPAEPPKERHLDRVLWQRALRDFHGGAAGKYKEALGQPHYSNVRNMLLRESRKGCRNRSMGPVAVSTTLDKRTLIWGPESGDAVEHRTNLDLARQGRRVVVAACFPWIESPKHCCQVKGEEGYKYAGQGLKELGKHAGTNQHQEAAAWLEAGKKPAVRFPLVRSKPSTGGRKPPTTDEQRPKKLHDAGEELGQLKLSFLVKKSSRDAALQQAPGRADTPA</sequence>
<feature type="region of interest" description="Disordered" evidence="1">
    <location>
        <begin position="313"/>
        <end position="340"/>
    </location>
</feature>